<dbReference type="AlphaFoldDB" id="A0A813CPQ6"/>
<name>A0A813CPQ6_9DINO</name>
<dbReference type="Proteomes" id="UP000601435">
    <property type="component" value="Unassembled WGS sequence"/>
</dbReference>
<dbReference type="EMBL" id="CAJNJA010103008">
    <property type="protein sequence ID" value="CAE7945072.1"/>
    <property type="molecule type" value="Genomic_DNA"/>
</dbReference>
<dbReference type="InterPro" id="IPR036869">
    <property type="entry name" value="J_dom_sf"/>
</dbReference>
<evidence type="ECO:0008006" key="3">
    <source>
        <dbReference type="Google" id="ProtNLM"/>
    </source>
</evidence>
<keyword evidence="2" id="KW-1185">Reference proteome</keyword>
<comment type="caution">
    <text evidence="1">The sequence shown here is derived from an EMBL/GenBank/DDBJ whole genome shotgun (WGS) entry which is preliminary data.</text>
</comment>
<accession>A0A813CPQ6</accession>
<evidence type="ECO:0000313" key="2">
    <source>
        <dbReference type="Proteomes" id="UP000601435"/>
    </source>
</evidence>
<organism evidence="1 2">
    <name type="scientific">Symbiodinium necroappetens</name>
    <dbReference type="NCBI Taxonomy" id="1628268"/>
    <lineage>
        <taxon>Eukaryota</taxon>
        <taxon>Sar</taxon>
        <taxon>Alveolata</taxon>
        <taxon>Dinophyceae</taxon>
        <taxon>Suessiales</taxon>
        <taxon>Symbiodiniaceae</taxon>
        <taxon>Symbiodinium</taxon>
    </lineage>
</organism>
<gene>
    <name evidence="1" type="ORF">SNEC2469_LOCUS35492</name>
</gene>
<dbReference type="SUPFAM" id="SSF46565">
    <property type="entry name" value="Chaperone J-domain"/>
    <property type="match status" value="1"/>
</dbReference>
<evidence type="ECO:0000313" key="1">
    <source>
        <dbReference type="EMBL" id="CAE7945072.1"/>
    </source>
</evidence>
<protein>
    <recommendedName>
        <fullName evidence="3">J domain-containing protein</fullName>
    </recommendedName>
</protein>
<dbReference type="InterPro" id="IPR001623">
    <property type="entry name" value="DnaJ_domain"/>
</dbReference>
<proteinExistence type="predicted"/>
<reference evidence="1" key="1">
    <citation type="submission" date="2021-02" db="EMBL/GenBank/DDBJ databases">
        <authorList>
            <person name="Dougan E. K."/>
            <person name="Rhodes N."/>
            <person name="Thang M."/>
            <person name="Chan C."/>
        </authorList>
    </citation>
    <scope>NUCLEOTIDE SEQUENCE</scope>
</reference>
<dbReference type="CDD" id="cd06257">
    <property type="entry name" value="DnaJ"/>
    <property type="match status" value="1"/>
</dbReference>
<sequence length="242" mass="26121">MQRRGGFKHGRQISRTQAVVSVALAMLGTPRASGVVGSDFLNQGLLETPLFARASDVSIPGSLGTARPNDVSSAGSGTKWAMAAISWATQAAKIAWDYAYERVDGEEAARRLVRATAGTAGGVLLSGGAAMVAAHVANSVHPVANFACTVVGNMVGSWLAEKFTEWLSWLFAEDPMEGYRRACEELGVSESAHRRDIKRAYANCHPDKGSGLTNEEFERKTIAFEIIRATRNRMNTWDDEDD</sequence>